<gene>
    <name evidence="1" type="ORF">Snoj_29360</name>
</gene>
<proteinExistence type="predicted"/>
<evidence type="ECO:0000313" key="2">
    <source>
        <dbReference type="Proteomes" id="UP000613974"/>
    </source>
</evidence>
<reference evidence="2" key="1">
    <citation type="submission" date="2023-07" db="EMBL/GenBank/DDBJ databases">
        <title>Whole genome shotgun sequence of Streptomyces nojiriensis NBRC 13794.</title>
        <authorList>
            <person name="Komaki H."/>
            <person name="Tamura T."/>
        </authorList>
    </citation>
    <scope>NUCLEOTIDE SEQUENCE [LARGE SCALE GENOMIC DNA]</scope>
    <source>
        <strain evidence="2">NBRC 13794</strain>
    </source>
</reference>
<accession>A0ABQ3SLK0</accession>
<evidence type="ECO:0000313" key="1">
    <source>
        <dbReference type="EMBL" id="GHI69018.1"/>
    </source>
</evidence>
<dbReference type="Proteomes" id="UP000613974">
    <property type="component" value="Unassembled WGS sequence"/>
</dbReference>
<organism evidence="1 2">
    <name type="scientific">Streptomyces nojiriensis</name>
    <dbReference type="NCBI Taxonomy" id="66374"/>
    <lineage>
        <taxon>Bacteria</taxon>
        <taxon>Bacillati</taxon>
        <taxon>Actinomycetota</taxon>
        <taxon>Actinomycetes</taxon>
        <taxon>Kitasatosporales</taxon>
        <taxon>Streptomycetaceae</taxon>
        <taxon>Streptomyces</taxon>
    </lineage>
</organism>
<keyword evidence="2" id="KW-1185">Reference proteome</keyword>
<dbReference type="EMBL" id="BNEC01000005">
    <property type="protein sequence ID" value="GHI69018.1"/>
    <property type="molecule type" value="Genomic_DNA"/>
</dbReference>
<protein>
    <submittedName>
        <fullName evidence="1">Uncharacterized protein</fullName>
    </submittedName>
</protein>
<sequence>MKSPISRMPGARALRLVAAAPHGHLCPEEDPAGTFHPVSGIPRRVAPVRALPLRPAQPGEADMGPADLG</sequence>
<comment type="caution">
    <text evidence="1">The sequence shown here is derived from an EMBL/GenBank/DDBJ whole genome shotgun (WGS) entry which is preliminary data.</text>
</comment>
<name>A0ABQ3SLK0_9ACTN</name>